<evidence type="ECO:0000256" key="1">
    <source>
        <dbReference type="SAM" id="MobiDB-lite"/>
    </source>
</evidence>
<sequence length="281" mass="31346">MWSSNEKLKSIDYSVIQAYIDSDGKPFKILNLHPRSHLWIESDEKNTDFIAIACGPTLLGSRIPEWFDDKSTNSFGRIQIQANLGSNGYRKGYALFIVYEFHKPHTTHPSEKRKVKIDEQKGNSNSTTFDGTHPNFPNFVCQFQYQVNGVDVKKPLVVCAPGVPSVGPNGFWVYIPFLWFIRGSVVNRFLGGRRSVEASITTGSRNVEVKECGARLLRDENDASELYQLLNTISQPALGFESYGNLLSCLDKAGWPYFDVKGPIIMKSNVAASGSTGSVNH</sequence>
<accession>A0A5N6L529</accession>
<dbReference type="Proteomes" id="UP000327013">
    <property type="component" value="Unassembled WGS sequence"/>
</dbReference>
<comment type="caution">
    <text evidence="2">The sequence shown here is derived from an EMBL/GenBank/DDBJ whole genome shotgun (WGS) entry which is preliminary data.</text>
</comment>
<name>A0A5N6L529_9ROSI</name>
<dbReference type="AlphaFoldDB" id="A0A5N6L529"/>
<dbReference type="OrthoDB" id="1936883at2759"/>
<organism evidence="2 3">
    <name type="scientific">Carpinus fangiana</name>
    <dbReference type="NCBI Taxonomy" id="176857"/>
    <lineage>
        <taxon>Eukaryota</taxon>
        <taxon>Viridiplantae</taxon>
        <taxon>Streptophyta</taxon>
        <taxon>Embryophyta</taxon>
        <taxon>Tracheophyta</taxon>
        <taxon>Spermatophyta</taxon>
        <taxon>Magnoliopsida</taxon>
        <taxon>eudicotyledons</taxon>
        <taxon>Gunneridae</taxon>
        <taxon>Pentapetalae</taxon>
        <taxon>rosids</taxon>
        <taxon>fabids</taxon>
        <taxon>Fagales</taxon>
        <taxon>Betulaceae</taxon>
        <taxon>Carpinus</taxon>
    </lineage>
</organism>
<proteinExistence type="predicted"/>
<feature type="region of interest" description="Disordered" evidence="1">
    <location>
        <begin position="109"/>
        <end position="129"/>
    </location>
</feature>
<keyword evidence="3" id="KW-1185">Reference proteome</keyword>
<evidence type="ECO:0000313" key="3">
    <source>
        <dbReference type="Proteomes" id="UP000327013"/>
    </source>
</evidence>
<feature type="compositionally biased region" description="Basic and acidic residues" evidence="1">
    <location>
        <begin position="109"/>
        <end position="121"/>
    </location>
</feature>
<protein>
    <submittedName>
        <fullName evidence="2">Uncharacterized protein</fullName>
    </submittedName>
</protein>
<reference evidence="2 3" key="1">
    <citation type="submission" date="2019-06" db="EMBL/GenBank/DDBJ databases">
        <title>A chromosomal-level reference genome of Carpinus fangiana (Coryloideae, Betulaceae).</title>
        <authorList>
            <person name="Yang X."/>
            <person name="Wang Z."/>
            <person name="Zhang L."/>
            <person name="Hao G."/>
            <person name="Liu J."/>
            <person name="Yang Y."/>
        </authorList>
    </citation>
    <scope>NUCLEOTIDE SEQUENCE [LARGE SCALE GENOMIC DNA]</scope>
    <source>
        <strain evidence="2">Cfa_2016G</strain>
        <tissue evidence="2">Leaf</tissue>
    </source>
</reference>
<evidence type="ECO:0000313" key="2">
    <source>
        <dbReference type="EMBL" id="KAB8915425.1"/>
    </source>
</evidence>
<dbReference type="EMBL" id="VIBQ01000126">
    <property type="protein sequence ID" value="KAB8915425.1"/>
    <property type="molecule type" value="Genomic_DNA"/>
</dbReference>
<gene>
    <name evidence="2" type="ORF">FH972_026808</name>
</gene>